<protein>
    <submittedName>
        <fullName evidence="1">Uncharacterized protein</fullName>
    </submittedName>
</protein>
<name>A0A9J5ZCI1_SOLCO</name>
<reference evidence="1 2" key="1">
    <citation type="submission" date="2020-09" db="EMBL/GenBank/DDBJ databases">
        <title>De no assembly of potato wild relative species, Solanum commersonii.</title>
        <authorList>
            <person name="Cho K."/>
        </authorList>
    </citation>
    <scope>NUCLEOTIDE SEQUENCE [LARGE SCALE GENOMIC DNA]</scope>
    <source>
        <strain evidence="1">LZ3.2</strain>
        <tissue evidence="1">Leaf</tissue>
    </source>
</reference>
<gene>
    <name evidence="1" type="ORF">H5410_021406</name>
</gene>
<evidence type="ECO:0000313" key="2">
    <source>
        <dbReference type="Proteomes" id="UP000824120"/>
    </source>
</evidence>
<feature type="non-terminal residue" evidence="1">
    <location>
        <position position="1"/>
    </location>
</feature>
<proteinExistence type="predicted"/>
<dbReference type="Proteomes" id="UP000824120">
    <property type="component" value="Chromosome 4"/>
</dbReference>
<accession>A0A9J5ZCI1</accession>
<organism evidence="1 2">
    <name type="scientific">Solanum commersonii</name>
    <name type="common">Commerson's wild potato</name>
    <name type="synonym">Commerson's nightshade</name>
    <dbReference type="NCBI Taxonomy" id="4109"/>
    <lineage>
        <taxon>Eukaryota</taxon>
        <taxon>Viridiplantae</taxon>
        <taxon>Streptophyta</taxon>
        <taxon>Embryophyta</taxon>
        <taxon>Tracheophyta</taxon>
        <taxon>Spermatophyta</taxon>
        <taxon>Magnoliopsida</taxon>
        <taxon>eudicotyledons</taxon>
        <taxon>Gunneridae</taxon>
        <taxon>Pentapetalae</taxon>
        <taxon>asterids</taxon>
        <taxon>lamiids</taxon>
        <taxon>Solanales</taxon>
        <taxon>Solanaceae</taxon>
        <taxon>Solanoideae</taxon>
        <taxon>Solaneae</taxon>
        <taxon>Solanum</taxon>
    </lineage>
</organism>
<sequence>FSKIYVVEDRSASLVEITDQLGDPPFGRFHRCLAISFSIVLFWIIGRRSIALRNCSVTRQLLLFTADLILSFRAQHTRTKGEDKTFCCLCSSLLTNSSSAVQKGCLKQCYTRINHKCTQQNLTYYARIKCALKVSSCGILLSKNLELTILPSNGSSSSTIVFKFPHTKNDSIFTQWFTI</sequence>
<dbReference type="EMBL" id="JACXVP010000004">
    <property type="protein sequence ID" value="KAG5610125.1"/>
    <property type="molecule type" value="Genomic_DNA"/>
</dbReference>
<evidence type="ECO:0000313" key="1">
    <source>
        <dbReference type="EMBL" id="KAG5610125.1"/>
    </source>
</evidence>
<dbReference type="AlphaFoldDB" id="A0A9J5ZCI1"/>
<keyword evidence="2" id="KW-1185">Reference proteome</keyword>
<comment type="caution">
    <text evidence="1">The sequence shown here is derived from an EMBL/GenBank/DDBJ whole genome shotgun (WGS) entry which is preliminary data.</text>
</comment>